<comment type="caution">
    <text evidence="2">The sequence shown here is derived from an EMBL/GenBank/DDBJ whole genome shotgun (WGS) entry which is preliminary data.</text>
</comment>
<dbReference type="OrthoDB" id="446409at2759"/>
<organism evidence="2 3">
    <name type="scientific">Perkinsus chesapeaki</name>
    <name type="common">Clam parasite</name>
    <name type="synonym">Perkinsus andrewsi</name>
    <dbReference type="NCBI Taxonomy" id="330153"/>
    <lineage>
        <taxon>Eukaryota</taxon>
        <taxon>Sar</taxon>
        <taxon>Alveolata</taxon>
        <taxon>Perkinsozoa</taxon>
        <taxon>Perkinsea</taxon>
        <taxon>Perkinsida</taxon>
        <taxon>Perkinsidae</taxon>
        <taxon>Perkinsus</taxon>
    </lineage>
</organism>
<accession>A0A7J6L1L1</accession>
<protein>
    <submittedName>
        <fullName evidence="2">Uncharacterized protein</fullName>
    </submittedName>
</protein>
<gene>
    <name evidence="2" type="ORF">FOL47_010493</name>
</gene>
<dbReference type="EMBL" id="JAAPAO010000816">
    <property type="protein sequence ID" value="KAF4653483.1"/>
    <property type="molecule type" value="Genomic_DNA"/>
</dbReference>
<name>A0A7J6L1L1_PERCH</name>
<sequence length="411" mass="45194">MEAWLSSADLVRQVASSLYQSDVCSLWRTCKTAREHLRVDGLLWVPNIFLLNSGDTARCLAEVHPDSVQFMRIALSKCRDAAILLPFAPHLKGLGIELSSAYLLEVLTEQLHGHLGKLDRLWVEFIGHSLALDGSIASPTSIDDNIALLGNDCREVYVACIGGSMPLRMTAKIGTKVTRLTLAGKFGARTLERLSCLPRNQLICLDLARCHLPQRQPLAAFAEIIESHSESLSYMSFKCSPVPNVSEILGVSGRHPRLVCFMKLVRDHEEVVSITVSDLSPRATFSASSGSRAKCFDRYDHLQLLGWDAFGVFAATFGNLKFRTVEDMWAALSSESRHIVDLMASRINGQYNEYRKLVPAAGTGQPGFELSMSSDSESDITELSSSWRSASDRLDSSSSEESDESTSSDGE</sequence>
<reference evidence="2 3" key="1">
    <citation type="submission" date="2020-04" db="EMBL/GenBank/DDBJ databases">
        <title>Perkinsus chesapeaki whole genome sequence.</title>
        <authorList>
            <person name="Bogema D.R."/>
        </authorList>
    </citation>
    <scope>NUCLEOTIDE SEQUENCE [LARGE SCALE GENOMIC DNA]</scope>
    <source>
        <strain evidence="2">ATCC PRA-425</strain>
    </source>
</reference>
<keyword evidence="3" id="KW-1185">Reference proteome</keyword>
<feature type="region of interest" description="Disordered" evidence="1">
    <location>
        <begin position="368"/>
        <end position="411"/>
    </location>
</feature>
<dbReference type="Proteomes" id="UP000591131">
    <property type="component" value="Unassembled WGS sequence"/>
</dbReference>
<feature type="compositionally biased region" description="Acidic residues" evidence="1">
    <location>
        <begin position="398"/>
        <end position="411"/>
    </location>
</feature>
<evidence type="ECO:0000313" key="2">
    <source>
        <dbReference type="EMBL" id="KAF4653483.1"/>
    </source>
</evidence>
<evidence type="ECO:0000313" key="3">
    <source>
        <dbReference type="Proteomes" id="UP000591131"/>
    </source>
</evidence>
<evidence type="ECO:0000256" key="1">
    <source>
        <dbReference type="SAM" id="MobiDB-lite"/>
    </source>
</evidence>
<dbReference type="AlphaFoldDB" id="A0A7J6L1L1"/>
<proteinExistence type="predicted"/>